<dbReference type="InterPro" id="IPR017932">
    <property type="entry name" value="GATase_2_dom"/>
</dbReference>
<dbReference type="EMBL" id="LAQT01000026">
    <property type="protein sequence ID" value="KPC50829.1"/>
    <property type="molecule type" value="Genomic_DNA"/>
</dbReference>
<evidence type="ECO:0000313" key="3">
    <source>
        <dbReference type="EMBL" id="KPC50829.1"/>
    </source>
</evidence>
<evidence type="ECO:0000256" key="1">
    <source>
        <dbReference type="ARBA" id="ARBA00022962"/>
    </source>
</evidence>
<dbReference type="RefSeq" id="WP_053938830.1">
    <property type="nucleotide sequence ID" value="NZ_LAQT01000026.1"/>
</dbReference>
<reference evidence="3 4" key="1">
    <citation type="submission" date="2015-07" db="EMBL/GenBank/DDBJ databases">
        <title>Draft genome sequence of the Amantichitinum ursilacus IGB-41, a new chitin-degrading bacterium.</title>
        <authorList>
            <person name="Kirstahler P."/>
            <person name="Guenther M."/>
            <person name="Grumaz C."/>
            <person name="Rupp S."/>
            <person name="Zibek S."/>
            <person name="Sohn K."/>
        </authorList>
    </citation>
    <scope>NUCLEOTIDE SEQUENCE [LARGE SCALE GENOMIC DNA]</scope>
    <source>
        <strain evidence="3 4">IGB-41</strain>
    </source>
</reference>
<evidence type="ECO:0000259" key="2">
    <source>
        <dbReference type="PROSITE" id="PS51278"/>
    </source>
</evidence>
<protein>
    <submittedName>
        <fullName evidence="3">Glutamine amidotransferases class-II</fullName>
    </submittedName>
</protein>
<sequence length="269" mass="29998">MCQLLGMNCNVPTDIVFSFEGFRQRGGLTDHHSDGWGIAFFEGDGCRMFLDHQPSALSPLADLVHKYPIKSRNVVAHIRKATQGEVSLANTHPFKRELWGRYWLFAHNGNLTDLPPMASSRFQPVGTTDSEYAFCWLMDQLGLRYPSKPPLDELHATMAALAAELAKHGTFNFLLSDGTALFARCATDLHYIIRQAPFAMAHLSDADVSVDFARYTQPSDHVAVIATQPLTDNENWIRIAQGELLRFEDGVVHRLTNVAPAEPVRIHAA</sequence>
<name>A0A0N0GMC9_9NEIS</name>
<proteinExistence type="predicted"/>
<dbReference type="Proteomes" id="UP000037939">
    <property type="component" value="Unassembled WGS sequence"/>
</dbReference>
<dbReference type="InterPro" id="IPR029055">
    <property type="entry name" value="Ntn_hydrolases_N"/>
</dbReference>
<dbReference type="GO" id="GO:0016740">
    <property type="term" value="F:transferase activity"/>
    <property type="evidence" value="ECO:0007669"/>
    <property type="project" value="UniProtKB-KW"/>
</dbReference>
<dbReference type="PROSITE" id="PS51278">
    <property type="entry name" value="GATASE_TYPE_2"/>
    <property type="match status" value="1"/>
</dbReference>
<feature type="domain" description="Glutamine amidotransferase type-2" evidence="2">
    <location>
        <begin position="2"/>
        <end position="250"/>
    </location>
</feature>
<dbReference type="PANTHER" id="PTHR42824:SF1">
    <property type="entry name" value="GLUTAMINE AMIDOTRANSFERASE YAFJ-RELATED"/>
    <property type="match status" value="1"/>
</dbReference>
<dbReference type="STRING" id="857265.WG78_16085"/>
<accession>A0A0N0GMC9</accession>
<dbReference type="SUPFAM" id="SSF56235">
    <property type="entry name" value="N-terminal nucleophile aminohydrolases (Ntn hydrolases)"/>
    <property type="match status" value="1"/>
</dbReference>
<dbReference type="PANTHER" id="PTHR42824">
    <property type="entry name" value="GLUTAMINE AMIDOTRANSFERASE"/>
    <property type="match status" value="1"/>
</dbReference>
<dbReference type="PATRIC" id="fig|857265.3.peg.3295"/>
<evidence type="ECO:0000313" key="4">
    <source>
        <dbReference type="Proteomes" id="UP000037939"/>
    </source>
</evidence>
<organism evidence="3 4">
    <name type="scientific">Amantichitinum ursilacus</name>
    <dbReference type="NCBI Taxonomy" id="857265"/>
    <lineage>
        <taxon>Bacteria</taxon>
        <taxon>Pseudomonadati</taxon>
        <taxon>Pseudomonadota</taxon>
        <taxon>Betaproteobacteria</taxon>
        <taxon>Neisseriales</taxon>
        <taxon>Chitinibacteraceae</taxon>
        <taxon>Amantichitinum</taxon>
    </lineage>
</organism>
<dbReference type="AlphaFoldDB" id="A0A0N0GMC9"/>
<comment type="caution">
    <text evidence="3">The sequence shown here is derived from an EMBL/GenBank/DDBJ whole genome shotgun (WGS) entry which is preliminary data.</text>
</comment>
<keyword evidence="4" id="KW-1185">Reference proteome</keyword>
<dbReference type="InterPro" id="IPR026869">
    <property type="entry name" value="EgtC-like"/>
</dbReference>
<keyword evidence="3" id="KW-0808">Transferase</keyword>
<gene>
    <name evidence="3" type="ORF">WG78_16085</name>
</gene>
<dbReference type="CDD" id="cd01908">
    <property type="entry name" value="YafJ"/>
    <property type="match status" value="1"/>
</dbReference>
<dbReference type="OrthoDB" id="321954at2"/>
<keyword evidence="1 3" id="KW-0315">Glutamine amidotransferase</keyword>
<dbReference type="Gene3D" id="3.60.20.10">
    <property type="entry name" value="Glutamine Phosphoribosylpyrophosphate, subunit 1, domain 1"/>
    <property type="match status" value="1"/>
</dbReference>
<dbReference type="Pfam" id="PF13230">
    <property type="entry name" value="GATase_4"/>
    <property type="match status" value="1"/>
</dbReference>